<dbReference type="GO" id="GO:0005840">
    <property type="term" value="C:ribosome"/>
    <property type="evidence" value="ECO:0007669"/>
    <property type="project" value="UniProtKB-KW"/>
</dbReference>
<dbReference type="Pfam" id="PF00453">
    <property type="entry name" value="Ribosomal_L20"/>
    <property type="match status" value="1"/>
</dbReference>
<dbReference type="InterPro" id="IPR005813">
    <property type="entry name" value="Ribosomal_bL20"/>
</dbReference>
<dbReference type="GO" id="GO:0019843">
    <property type="term" value="F:rRNA binding"/>
    <property type="evidence" value="ECO:0007669"/>
    <property type="project" value="InterPro"/>
</dbReference>
<dbReference type="NCBIfam" id="TIGR01032">
    <property type="entry name" value="rplT_bact"/>
    <property type="match status" value="1"/>
</dbReference>
<keyword evidence="3" id="KW-0687">Ribonucleoprotein</keyword>
<reference evidence="4" key="1">
    <citation type="submission" date="2018-06" db="EMBL/GenBank/DDBJ databases">
        <authorList>
            <person name="Zhirakovskaya E."/>
        </authorList>
    </citation>
    <scope>NUCLEOTIDE SEQUENCE</scope>
</reference>
<dbReference type="FunFam" id="1.10.1900.20:FF:000001">
    <property type="entry name" value="50S ribosomal protein L20"/>
    <property type="match status" value="1"/>
</dbReference>
<keyword evidence="2 4" id="KW-0689">Ribosomal protein</keyword>
<name>A0A3B1CJS3_9ZZZZ</name>
<organism evidence="4">
    <name type="scientific">hydrothermal vent metagenome</name>
    <dbReference type="NCBI Taxonomy" id="652676"/>
    <lineage>
        <taxon>unclassified sequences</taxon>
        <taxon>metagenomes</taxon>
        <taxon>ecological metagenomes</taxon>
    </lineage>
</organism>
<dbReference type="CDD" id="cd07026">
    <property type="entry name" value="Ribosomal_L20"/>
    <property type="match status" value="1"/>
</dbReference>
<accession>A0A3B1CJS3</accession>
<evidence type="ECO:0000256" key="3">
    <source>
        <dbReference type="ARBA" id="ARBA00023274"/>
    </source>
</evidence>
<dbReference type="SUPFAM" id="SSF74731">
    <property type="entry name" value="Ribosomal protein L20"/>
    <property type="match status" value="1"/>
</dbReference>
<dbReference type="PRINTS" id="PR00062">
    <property type="entry name" value="RIBOSOMALL20"/>
</dbReference>
<dbReference type="HAMAP" id="MF_00382">
    <property type="entry name" value="Ribosomal_bL20"/>
    <property type="match status" value="1"/>
</dbReference>
<dbReference type="Gene3D" id="1.10.1900.20">
    <property type="entry name" value="Ribosomal protein L20"/>
    <property type="match status" value="1"/>
</dbReference>
<dbReference type="InterPro" id="IPR035566">
    <property type="entry name" value="Ribosomal_protein_bL20_C"/>
</dbReference>
<dbReference type="GO" id="GO:1990904">
    <property type="term" value="C:ribonucleoprotein complex"/>
    <property type="evidence" value="ECO:0007669"/>
    <property type="project" value="UniProtKB-KW"/>
</dbReference>
<proteinExistence type="inferred from homology"/>
<gene>
    <name evidence="4" type="ORF">MNBD_NITROSPINAE04-838</name>
</gene>
<evidence type="ECO:0000256" key="2">
    <source>
        <dbReference type="ARBA" id="ARBA00022980"/>
    </source>
</evidence>
<sequence length="122" mass="13583">MPRVKSGPVTSRRRKKILKLAKGYRGARSRAFKVAKEAVINAHKDAYKDRRLRRRNFRSLWIVRINAAARAEGMTYGRFIEGLSKAGVTLDRKILAGLAVSEPGSFTKLVELAKESLGKTAA</sequence>
<comment type="similarity">
    <text evidence="1">Belongs to the bacterial ribosomal protein bL20 family.</text>
</comment>
<dbReference type="GO" id="GO:0006412">
    <property type="term" value="P:translation"/>
    <property type="evidence" value="ECO:0007669"/>
    <property type="project" value="InterPro"/>
</dbReference>
<dbReference type="AlphaFoldDB" id="A0A3B1CJS3"/>
<dbReference type="PANTHER" id="PTHR10986">
    <property type="entry name" value="39S RIBOSOMAL PROTEIN L20"/>
    <property type="match status" value="1"/>
</dbReference>
<evidence type="ECO:0000256" key="1">
    <source>
        <dbReference type="ARBA" id="ARBA00007698"/>
    </source>
</evidence>
<dbReference type="Gene3D" id="6.10.160.10">
    <property type="match status" value="1"/>
</dbReference>
<evidence type="ECO:0000313" key="4">
    <source>
        <dbReference type="EMBL" id="VAX16997.1"/>
    </source>
</evidence>
<dbReference type="EMBL" id="UOGA01000084">
    <property type="protein sequence ID" value="VAX16997.1"/>
    <property type="molecule type" value="Genomic_DNA"/>
</dbReference>
<protein>
    <submittedName>
        <fullName evidence="4">LSU ribosomal protein L20p</fullName>
    </submittedName>
</protein>
<dbReference type="GO" id="GO:0003735">
    <property type="term" value="F:structural constituent of ribosome"/>
    <property type="evidence" value="ECO:0007669"/>
    <property type="project" value="InterPro"/>
</dbReference>